<geneLocation type="plasmid" evidence="1">
    <name>unnamed2</name>
</geneLocation>
<evidence type="ECO:0008006" key="2">
    <source>
        <dbReference type="Google" id="ProtNLM"/>
    </source>
</evidence>
<dbReference type="EMBL" id="CP016619">
    <property type="protein sequence ID" value="ANY84568.1"/>
    <property type="molecule type" value="Genomic_DNA"/>
</dbReference>
<reference evidence="1" key="1">
    <citation type="submission" date="2016-07" db="EMBL/GenBank/DDBJ databases">
        <title>Microvirga ossetica sp. nov. a new species of rhizobia isolated from root nodules of the legume species Vicia alpestris Steven originated from North Ossetia region in the Caucasus.</title>
        <authorList>
            <person name="Safronova V.I."/>
            <person name="Kuznetsova I.G."/>
            <person name="Sazanova A.L."/>
            <person name="Belimov A."/>
            <person name="Andronov E."/>
            <person name="Osledkin Y.S."/>
            <person name="Onishchuk O.P."/>
            <person name="Kurchak O.N."/>
            <person name="Shaposhnikov A.I."/>
            <person name="Willems A."/>
            <person name="Tikhonovich I.A."/>
        </authorList>
    </citation>
    <scope>NUCLEOTIDE SEQUENCE [LARGE SCALE GENOMIC DNA]</scope>
    <source>
        <strain evidence="1">V5/3M</strain>
        <plasmid evidence="1">unnamed2</plasmid>
    </source>
</reference>
<dbReference type="AlphaFoldDB" id="A0A1B2EX74"/>
<keyword evidence="1" id="KW-0614">Plasmid</keyword>
<gene>
    <name evidence="1" type="ORF">BB934_41005</name>
</gene>
<sequence length="104" mass="11396">MAPGALGLIAGVDEAEARKAKRGMWAGKFVEPWDWRRGERLTSEASTGSDRKCAIKGNISSSGKIYHMPGSRSYAKTNVDESSGERWFCTEEEARAAGWRAARS</sequence>
<organism evidence="1">
    <name type="scientific">Microvirga ossetica</name>
    <dbReference type="NCBI Taxonomy" id="1882682"/>
    <lineage>
        <taxon>Bacteria</taxon>
        <taxon>Pseudomonadati</taxon>
        <taxon>Pseudomonadota</taxon>
        <taxon>Alphaproteobacteria</taxon>
        <taxon>Hyphomicrobiales</taxon>
        <taxon>Methylobacteriaceae</taxon>
        <taxon>Microvirga</taxon>
    </lineage>
</organism>
<protein>
    <recommendedName>
        <fullName evidence="2">Nuclease</fullName>
    </recommendedName>
</protein>
<accession>A0A1B2EX74</accession>
<proteinExistence type="predicted"/>
<dbReference type="KEGG" id="moc:BB934_41005"/>
<name>A0A1B2EX74_9HYPH</name>
<evidence type="ECO:0000313" key="1">
    <source>
        <dbReference type="EMBL" id="ANY84568.1"/>
    </source>
</evidence>